<dbReference type="RefSeq" id="WP_179426222.1">
    <property type="nucleotide sequence ID" value="NZ_JACBZP010000001.1"/>
</dbReference>
<protein>
    <recommendedName>
        <fullName evidence="4">DUF4352 domain-containing protein</fullName>
    </recommendedName>
</protein>
<dbReference type="Pfam" id="PF11611">
    <property type="entry name" value="DUF4352"/>
    <property type="match status" value="1"/>
</dbReference>
<evidence type="ECO:0000256" key="3">
    <source>
        <dbReference type="SAM" id="Phobius"/>
    </source>
</evidence>
<gene>
    <name evidence="5" type="ORF">BJY26_001008</name>
</gene>
<organism evidence="5 6">
    <name type="scientific">Spelaeicoccus albus</name>
    <dbReference type="NCBI Taxonomy" id="1280376"/>
    <lineage>
        <taxon>Bacteria</taxon>
        <taxon>Bacillati</taxon>
        <taxon>Actinomycetota</taxon>
        <taxon>Actinomycetes</taxon>
        <taxon>Micrococcales</taxon>
        <taxon>Brevibacteriaceae</taxon>
        <taxon>Spelaeicoccus</taxon>
    </lineage>
</organism>
<feature type="region of interest" description="Disordered" evidence="2">
    <location>
        <begin position="99"/>
        <end position="145"/>
    </location>
</feature>
<feature type="compositionally biased region" description="Polar residues" evidence="2">
    <location>
        <begin position="1"/>
        <end position="15"/>
    </location>
</feature>
<feature type="compositionally biased region" description="Low complexity" evidence="2">
    <location>
        <begin position="101"/>
        <end position="131"/>
    </location>
</feature>
<keyword evidence="1" id="KW-0732">Signal</keyword>
<dbReference type="EMBL" id="JACBZP010000001">
    <property type="protein sequence ID" value="NYI66702.1"/>
    <property type="molecule type" value="Genomic_DNA"/>
</dbReference>
<feature type="region of interest" description="Disordered" evidence="2">
    <location>
        <begin position="1"/>
        <end position="65"/>
    </location>
</feature>
<feature type="transmembrane region" description="Helical" evidence="3">
    <location>
        <begin position="79"/>
        <end position="99"/>
    </location>
</feature>
<feature type="domain" description="DUF4352" evidence="4">
    <location>
        <begin position="147"/>
        <end position="268"/>
    </location>
</feature>
<proteinExistence type="predicted"/>
<keyword evidence="6" id="KW-1185">Reference proteome</keyword>
<name>A0A7Z0D1R5_9MICO</name>
<evidence type="ECO:0000313" key="5">
    <source>
        <dbReference type="EMBL" id="NYI66702.1"/>
    </source>
</evidence>
<evidence type="ECO:0000259" key="4">
    <source>
        <dbReference type="Pfam" id="PF11611"/>
    </source>
</evidence>
<dbReference type="Gene3D" id="2.60.40.1240">
    <property type="match status" value="1"/>
</dbReference>
<dbReference type="InterPro" id="IPR029050">
    <property type="entry name" value="Immunoprotect_excell_Ig-like"/>
</dbReference>
<keyword evidence="3" id="KW-0812">Transmembrane</keyword>
<feature type="compositionally biased region" description="Basic residues" evidence="2">
    <location>
        <begin position="132"/>
        <end position="142"/>
    </location>
</feature>
<evidence type="ECO:0000256" key="2">
    <source>
        <dbReference type="SAM" id="MobiDB-lite"/>
    </source>
</evidence>
<dbReference type="AlphaFoldDB" id="A0A7Z0D1R5"/>
<keyword evidence="3" id="KW-1133">Transmembrane helix</keyword>
<dbReference type="InterPro" id="IPR029051">
    <property type="entry name" value="DUF4352"/>
</dbReference>
<evidence type="ECO:0000313" key="6">
    <source>
        <dbReference type="Proteomes" id="UP000539111"/>
    </source>
</evidence>
<reference evidence="5 6" key="1">
    <citation type="submission" date="2020-07" db="EMBL/GenBank/DDBJ databases">
        <title>Sequencing the genomes of 1000 actinobacteria strains.</title>
        <authorList>
            <person name="Klenk H.-P."/>
        </authorList>
    </citation>
    <scope>NUCLEOTIDE SEQUENCE [LARGE SCALE GENOMIC DNA]</scope>
    <source>
        <strain evidence="5 6">DSM 26341</strain>
    </source>
</reference>
<dbReference type="Proteomes" id="UP000539111">
    <property type="component" value="Unassembled WGS sequence"/>
</dbReference>
<accession>A0A7Z0D1R5</accession>
<sequence>MGHRSNNQAGIEQSAQPPQGYQGPPPQGPPPQGPPPQGPPPQGPPPGQYPGGPGGYWQGQYPPAGYPPPKPKKKWYQRVWFWILAVIVVSIMASCFGGGSDQAAGSADTSSSAHQNDDANAAAHDAAGNKPAAKKPAAKKKAPAMAQIGDSVTSGHFKFTVTKVQKGVSRVGDSYLGEKAQGQFVLVSVKVTNVGDSSEMFMGSEQKLFDKAGKEYSADDEAGIYLDESNSFLEDINPGNTVNGTIVFDVPKTITPKYIEFSGALFSSSVKVALG</sequence>
<comment type="caution">
    <text evidence="5">The sequence shown here is derived from an EMBL/GenBank/DDBJ whole genome shotgun (WGS) entry which is preliminary data.</text>
</comment>
<dbReference type="SUPFAM" id="SSF81995">
    <property type="entry name" value="beta-sandwich domain of Sec23/24"/>
    <property type="match status" value="1"/>
</dbReference>
<keyword evidence="3" id="KW-0472">Membrane</keyword>
<evidence type="ECO:0000256" key="1">
    <source>
        <dbReference type="ARBA" id="ARBA00022729"/>
    </source>
</evidence>
<feature type="compositionally biased region" description="Pro residues" evidence="2">
    <location>
        <begin position="23"/>
        <end position="48"/>
    </location>
</feature>